<keyword evidence="4" id="KW-0949">S-adenosyl-L-methionine</keyword>
<evidence type="ECO:0000313" key="9">
    <source>
        <dbReference type="EMBL" id="TQS42754.1"/>
    </source>
</evidence>
<dbReference type="Proteomes" id="UP000317982">
    <property type="component" value="Unassembled WGS sequence"/>
</dbReference>
<dbReference type="CDD" id="cd01335">
    <property type="entry name" value="Radical_SAM"/>
    <property type="match status" value="1"/>
</dbReference>
<dbReference type="SFLD" id="SFLDG01082">
    <property type="entry name" value="B12-binding_domain_containing"/>
    <property type="match status" value="1"/>
</dbReference>
<dbReference type="InterPro" id="IPR023404">
    <property type="entry name" value="rSAM_horseshoe"/>
</dbReference>
<dbReference type="InterPro" id="IPR051198">
    <property type="entry name" value="BchE-like"/>
</dbReference>
<evidence type="ECO:0000256" key="1">
    <source>
        <dbReference type="ARBA" id="ARBA00001966"/>
    </source>
</evidence>
<evidence type="ECO:0000256" key="3">
    <source>
        <dbReference type="ARBA" id="ARBA00022679"/>
    </source>
</evidence>
<proteinExistence type="predicted"/>
<dbReference type="EMBL" id="VIRS01000016">
    <property type="protein sequence ID" value="TQS42754.1"/>
    <property type="molecule type" value="Genomic_DNA"/>
</dbReference>
<accession>A0A545AN38</accession>
<evidence type="ECO:0000313" key="10">
    <source>
        <dbReference type="Proteomes" id="UP000317982"/>
    </source>
</evidence>
<dbReference type="PANTHER" id="PTHR43409">
    <property type="entry name" value="ANAEROBIC MAGNESIUM-PROTOPORPHYRIN IX MONOMETHYL ESTER CYCLASE-RELATED"/>
    <property type="match status" value="1"/>
</dbReference>
<feature type="domain" description="Radical SAM core" evidence="8">
    <location>
        <begin position="195"/>
        <end position="421"/>
    </location>
</feature>
<gene>
    <name evidence="9" type="ORF">FL583_22070</name>
</gene>
<comment type="caution">
    <text evidence="9">The sequence shown here is derived from an EMBL/GenBank/DDBJ whole genome shotgun (WGS) entry which is preliminary data.</text>
</comment>
<dbReference type="PROSITE" id="PS51918">
    <property type="entry name" value="RADICAL_SAM"/>
    <property type="match status" value="1"/>
</dbReference>
<dbReference type="SUPFAM" id="SSF102114">
    <property type="entry name" value="Radical SAM enzymes"/>
    <property type="match status" value="1"/>
</dbReference>
<keyword evidence="6" id="KW-0408">Iron</keyword>
<evidence type="ECO:0000256" key="6">
    <source>
        <dbReference type="ARBA" id="ARBA00023004"/>
    </source>
</evidence>
<dbReference type="InterPro" id="IPR034466">
    <property type="entry name" value="Methyltransferase_Class_B"/>
</dbReference>
<sequence>MTGHEPAQGGIMRVALIYPEVLDLARFKEKRKEFPPFGVLYLGSVAEQAGHDVTIFKVTEDNWRLDLAEFDAVGFSIPSSATYGIIKRARFDSVLAADALIMVGGVHPNFYPERTLTDLQPDVVAFGEGEDTFLELLALANSRRFDGIAGVCFLGKDGPVRTKPRVPMRDIDVLPLPARHLLDPDDLVMSDRLSSTDLRMAHVMFSRGCPFPCRFCAAAQTRIQYRSGASARRELESMIDAYAIDGFAIVDDNFIVNKGKVRDICTSIADLGLRWSALSRVDTVDQALLDDMAAAGCIEVKFGMEAGDEGLLRAMRKNTTQAKIRAAVHMARTSGIKVKLFLIHGYPGENLTTTRTTMRLLEELAPEVERVSLFRFVPLPGTYVYENPAEFGLRGTDQDPDWDGDWSRYHIHHNHLHWWGSNEDFDEMQHGYDELAGMVARLWPERWTASDASSS</sequence>
<dbReference type="GO" id="GO:0003824">
    <property type="term" value="F:catalytic activity"/>
    <property type="evidence" value="ECO:0007669"/>
    <property type="project" value="InterPro"/>
</dbReference>
<dbReference type="Pfam" id="PF02310">
    <property type="entry name" value="B12-binding"/>
    <property type="match status" value="1"/>
</dbReference>
<evidence type="ECO:0000256" key="2">
    <source>
        <dbReference type="ARBA" id="ARBA00022603"/>
    </source>
</evidence>
<dbReference type="PANTHER" id="PTHR43409:SF7">
    <property type="entry name" value="BLL1977 PROTEIN"/>
    <property type="match status" value="1"/>
</dbReference>
<dbReference type="GO" id="GO:0046872">
    <property type="term" value="F:metal ion binding"/>
    <property type="evidence" value="ECO:0007669"/>
    <property type="project" value="UniProtKB-KW"/>
</dbReference>
<dbReference type="AlphaFoldDB" id="A0A545AN38"/>
<evidence type="ECO:0000256" key="7">
    <source>
        <dbReference type="ARBA" id="ARBA00023014"/>
    </source>
</evidence>
<keyword evidence="5" id="KW-0479">Metal-binding</keyword>
<dbReference type="InterPro" id="IPR006638">
    <property type="entry name" value="Elp3/MiaA/NifB-like_rSAM"/>
</dbReference>
<evidence type="ECO:0000256" key="4">
    <source>
        <dbReference type="ARBA" id="ARBA00022691"/>
    </source>
</evidence>
<name>A0A545AN38_9ACTN</name>
<dbReference type="SFLD" id="SFLDS00029">
    <property type="entry name" value="Radical_SAM"/>
    <property type="match status" value="1"/>
</dbReference>
<keyword evidence="3" id="KW-0808">Transferase</keyword>
<dbReference type="OrthoDB" id="5298546at2"/>
<dbReference type="Gene3D" id="3.40.50.280">
    <property type="entry name" value="Cobalamin-binding domain"/>
    <property type="match status" value="1"/>
</dbReference>
<dbReference type="InterPro" id="IPR006158">
    <property type="entry name" value="Cobalamin-bd"/>
</dbReference>
<dbReference type="GO" id="GO:0031419">
    <property type="term" value="F:cobalamin binding"/>
    <property type="evidence" value="ECO:0007669"/>
    <property type="project" value="InterPro"/>
</dbReference>
<comment type="cofactor">
    <cofactor evidence="1">
        <name>[4Fe-4S] cluster</name>
        <dbReference type="ChEBI" id="CHEBI:49883"/>
    </cofactor>
</comment>
<dbReference type="InParanoid" id="A0A545AN38"/>
<dbReference type="InterPro" id="IPR007197">
    <property type="entry name" value="rSAM"/>
</dbReference>
<dbReference type="GO" id="GO:0051539">
    <property type="term" value="F:4 iron, 4 sulfur cluster binding"/>
    <property type="evidence" value="ECO:0007669"/>
    <property type="project" value="UniProtKB-KW"/>
</dbReference>
<keyword evidence="7" id="KW-0411">Iron-sulfur</keyword>
<keyword evidence="10" id="KW-1185">Reference proteome</keyword>
<dbReference type="SMART" id="SM00729">
    <property type="entry name" value="Elp3"/>
    <property type="match status" value="1"/>
</dbReference>
<protein>
    <submittedName>
        <fullName evidence="9">B12-binding domain-containing radical SAM protein</fullName>
    </submittedName>
</protein>
<evidence type="ECO:0000256" key="5">
    <source>
        <dbReference type="ARBA" id="ARBA00022723"/>
    </source>
</evidence>
<keyword evidence="2" id="KW-0489">Methyltransferase</keyword>
<dbReference type="Gene3D" id="3.80.30.20">
    <property type="entry name" value="tm_1862 like domain"/>
    <property type="match status" value="1"/>
</dbReference>
<organism evidence="9 10">
    <name type="scientific">Cryptosporangium phraense</name>
    <dbReference type="NCBI Taxonomy" id="2593070"/>
    <lineage>
        <taxon>Bacteria</taxon>
        <taxon>Bacillati</taxon>
        <taxon>Actinomycetota</taxon>
        <taxon>Actinomycetes</taxon>
        <taxon>Cryptosporangiales</taxon>
        <taxon>Cryptosporangiaceae</taxon>
        <taxon>Cryptosporangium</taxon>
    </lineage>
</organism>
<dbReference type="SFLD" id="SFLDG01123">
    <property type="entry name" value="methyltransferase_(Class_B)"/>
    <property type="match status" value="1"/>
</dbReference>
<reference evidence="9 10" key="1">
    <citation type="submission" date="2019-07" db="EMBL/GenBank/DDBJ databases">
        <title>Cryptosporangium phraense sp. nov., isolated from plant litter.</title>
        <authorList>
            <person name="Suriyachadkun C."/>
        </authorList>
    </citation>
    <scope>NUCLEOTIDE SEQUENCE [LARGE SCALE GENOMIC DNA]</scope>
    <source>
        <strain evidence="9 10">A-T 5661</strain>
    </source>
</reference>
<dbReference type="InterPro" id="IPR058240">
    <property type="entry name" value="rSAM_sf"/>
</dbReference>
<dbReference type="Pfam" id="PF04055">
    <property type="entry name" value="Radical_SAM"/>
    <property type="match status" value="1"/>
</dbReference>
<evidence type="ECO:0000259" key="8">
    <source>
        <dbReference type="PROSITE" id="PS51918"/>
    </source>
</evidence>